<feature type="compositionally biased region" description="Low complexity" evidence="7">
    <location>
        <begin position="29"/>
        <end position="44"/>
    </location>
</feature>
<keyword evidence="5" id="KW-0804">Transcription</keyword>
<dbReference type="SMART" id="SM00066">
    <property type="entry name" value="GAL4"/>
    <property type="match status" value="1"/>
</dbReference>
<proteinExistence type="predicted"/>
<dbReference type="GO" id="GO:0000976">
    <property type="term" value="F:transcription cis-regulatory region binding"/>
    <property type="evidence" value="ECO:0007669"/>
    <property type="project" value="TreeGrafter"/>
</dbReference>
<dbReference type="PROSITE" id="PS50048">
    <property type="entry name" value="ZN2_CY6_FUNGAL_2"/>
    <property type="match status" value="1"/>
</dbReference>
<feature type="compositionally biased region" description="Polar residues" evidence="7">
    <location>
        <begin position="122"/>
        <end position="156"/>
    </location>
</feature>
<comment type="subcellular location">
    <subcellularLocation>
        <location evidence="1">Nucleus</location>
    </subcellularLocation>
</comment>
<keyword evidence="10" id="KW-1185">Reference proteome</keyword>
<evidence type="ECO:0000256" key="3">
    <source>
        <dbReference type="ARBA" id="ARBA00023015"/>
    </source>
</evidence>
<keyword evidence="6" id="KW-0539">Nucleus</keyword>
<keyword evidence="2" id="KW-0479">Metal-binding</keyword>
<dbReference type="InterPro" id="IPR001138">
    <property type="entry name" value="Zn2Cys6_DnaBD"/>
</dbReference>
<feature type="compositionally biased region" description="Polar residues" evidence="7">
    <location>
        <begin position="182"/>
        <end position="192"/>
    </location>
</feature>
<dbReference type="AlphaFoldDB" id="A0A067NCE7"/>
<evidence type="ECO:0000313" key="10">
    <source>
        <dbReference type="Proteomes" id="UP000027195"/>
    </source>
</evidence>
<gene>
    <name evidence="9" type="ORF">BOTBODRAFT_182777</name>
</gene>
<dbReference type="GO" id="GO:0006351">
    <property type="term" value="P:DNA-templated transcription"/>
    <property type="evidence" value="ECO:0007669"/>
    <property type="project" value="InterPro"/>
</dbReference>
<feature type="compositionally biased region" description="Basic and acidic residues" evidence="7">
    <location>
        <begin position="343"/>
        <end position="357"/>
    </location>
</feature>
<feature type="region of interest" description="Disordered" evidence="7">
    <location>
        <begin position="397"/>
        <end position="452"/>
    </location>
</feature>
<dbReference type="InterPro" id="IPR036864">
    <property type="entry name" value="Zn2-C6_fun-type_DNA-bd_sf"/>
</dbReference>
<dbReference type="InParanoid" id="A0A067NCE7"/>
<evidence type="ECO:0000256" key="6">
    <source>
        <dbReference type="ARBA" id="ARBA00023242"/>
    </source>
</evidence>
<dbReference type="InterPro" id="IPR007219">
    <property type="entry name" value="XnlR_reg_dom"/>
</dbReference>
<dbReference type="GO" id="GO:0000981">
    <property type="term" value="F:DNA-binding transcription factor activity, RNA polymerase II-specific"/>
    <property type="evidence" value="ECO:0007669"/>
    <property type="project" value="InterPro"/>
</dbReference>
<dbReference type="CDD" id="cd12148">
    <property type="entry name" value="fungal_TF_MHR"/>
    <property type="match status" value="1"/>
</dbReference>
<feature type="compositionally biased region" description="Polar residues" evidence="7">
    <location>
        <begin position="303"/>
        <end position="334"/>
    </location>
</feature>
<dbReference type="GO" id="GO:0008270">
    <property type="term" value="F:zinc ion binding"/>
    <property type="evidence" value="ECO:0007669"/>
    <property type="project" value="InterPro"/>
</dbReference>
<dbReference type="OrthoDB" id="4454541at2759"/>
<evidence type="ECO:0000256" key="5">
    <source>
        <dbReference type="ARBA" id="ARBA00023163"/>
    </source>
</evidence>
<dbReference type="GO" id="GO:0005634">
    <property type="term" value="C:nucleus"/>
    <property type="evidence" value="ECO:0007669"/>
    <property type="project" value="UniProtKB-SubCell"/>
</dbReference>
<feature type="region of interest" description="Disordered" evidence="7">
    <location>
        <begin position="122"/>
        <end position="276"/>
    </location>
</feature>
<evidence type="ECO:0000259" key="8">
    <source>
        <dbReference type="PROSITE" id="PS50048"/>
    </source>
</evidence>
<dbReference type="PANTHER" id="PTHR31845">
    <property type="entry name" value="FINGER DOMAIN PROTEIN, PUTATIVE-RELATED"/>
    <property type="match status" value="1"/>
</dbReference>
<dbReference type="HOGENOM" id="CLU_015421_0_0_1"/>
<feature type="compositionally biased region" description="Basic and acidic residues" evidence="7">
    <location>
        <begin position="402"/>
        <end position="411"/>
    </location>
</feature>
<evidence type="ECO:0000256" key="1">
    <source>
        <dbReference type="ARBA" id="ARBA00004123"/>
    </source>
</evidence>
<feature type="compositionally biased region" description="Polar residues" evidence="7">
    <location>
        <begin position="439"/>
        <end position="450"/>
    </location>
</feature>
<dbReference type="SUPFAM" id="SSF57701">
    <property type="entry name" value="Zn2/Cys6 DNA-binding domain"/>
    <property type="match status" value="1"/>
</dbReference>
<accession>A0A067NCE7</accession>
<keyword evidence="4" id="KW-0238">DNA-binding</keyword>
<feature type="compositionally biased region" description="Polar residues" evidence="7">
    <location>
        <begin position="873"/>
        <end position="887"/>
    </location>
</feature>
<feature type="region of interest" description="Disordered" evidence="7">
    <location>
        <begin position="303"/>
        <end position="378"/>
    </location>
</feature>
<dbReference type="STRING" id="930990.A0A067NCE7"/>
<feature type="compositionally biased region" description="Low complexity" evidence="7">
    <location>
        <begin position="193"/>
        <end position="213"/>
    </location>
</feature>
<sequence>MSKAPSPSKPSGHKRILPAGVPPPQNAMANSPPQSSSSAGRSRAPLRVPHACNLCRKLKMRCEGPSDPPCNRCRGLAIPCVFEKVTKSEAEGGVSQRIKDLENRFSSMEGTMQEILVEIRRGSSSNIQSSRLESLSAPSGADVSSPTAYHGPSSSPYHRPSNVGEGSSTGSVSAFMPGAQSYPDSQYSPYQISTSSTSPGRAGSPSSSSTHSHSQNHQLFNSNIPGISHSRQSQSHGLPPLTSMLSPPPGFSHLLQSNQPPVGALGLPTNTALPQPLHNTLQSQRHTQHGFHAPYSSMAALGTSSMRTRPASTSENTLGETTPTSSSFGVSTSRFHPPPTSPMERRSYEMTTRDTHTQKRRLGSTASATSSDDEGDIPSSALLAPIEVLNDIASVAAGSPDEAPRSHLDRHFPKKRKRDSSSQRDQSGLRVGVDAGGTRNKSAGSIQSTRIDVDSHRTEKEFDVVEKGILSEDEAKELYTIYFSGCYRLLAVFDPARDTYESIKSRSPLCFCAILMVASKVRDGGGPPSELHNMLAKECVRMARETMFRESEDKAINVEAIDAMLLIAGWSHSTGGTGWLTAGHAIRCAVELGLHKALPRLAKKTRGRPATGNAEADGGLIVAARTWCALYVFEYQISFGTGRPAMMRGDKSLANAREILLKHPLSIATDHRLVSTCELLSLQAKIHEDLGPHDEPVNEPEIFGKLQEASRVIDDWFTEWDGIMGQEHPAGDFFRSSAAIQRAYANLFHHCIALRELKTAADVKSISPGMKGVVLAAIREARECIDICVNNGAYREGLRYAVAYTHTCAAFAGAFLLRFARLFPSDLDVMETVKLTEELASILSEVPAGHLARSLRDMVSQTRSRLNDHARSASGNRTRSGSSQTTPPSYPEPSPQFTNDFVQLIHPTPIVPPLSQPPPFNDQALADDFPDVSAADLFQGLLEYPAWIQTSMLGDLMQGQMSSSMPPDFSSVAIYGWDL</sequence>
<feature type="region of interest" description="Disordered" evidence="7">
    <location>
        <begin position="862"/>
        <end position="898"/>
    </location>
</feature>
<dbReference type="PROSITE" id="PS00463">
    <property type="entry name" value="ZN2_CY6_FUNGAL_1"/>
    <property type="match status" value="1"/>
</dbReference>
<feature type="compositionally biased region" description="Polar residues" evidence="7">
    <location>
        <begin position="215"/>
        <end position="236"/>
    </location>
</feature>
<evidence type="ECO:0000256" key="2">
    <source>
        <dbReference type="ARBA" id="ARBA00022723"/>
    </source>
</evidence>
<dbReference type="InterPro" id="IPR051089">
    <property type="entry name" value="prtT"/>
</dbReference>
<dbReference type="SMART" id="SM00906">
    <property type="entry name" value="Fungal_trans"/>
    <property type="match status" value="1"/>
</dbReference>
<protein>
    <recommendedName>
        <fullName evidence="8">Zn(2)-C6 fungal-type domain-containing protein</fullName>
    </recommendedName>
</protein>
<organism evidence="9 10">
    <name type="scientific">Botryobasidium botryosum (strain FD-172 SS1)</name>
    <dbReference type="NCBI Taxonomy" id="930990"/>
    <lineage>
        <taxon>Eukaryota</taxon>
        <taxon>Fungi</taxon>
        <taxon>Dikarya</taxon>
        <taxon>Basidiomycota</taxon>
        <taxon>Agaricomycotina</taxon>
        <taxon>Agaricomycetes</taxon>
        <taxon>Cantharellales</taxon>
        <taxon>Botryobasidiaceae</taxon>
        <taxon>Botryobasidium</taxon>
    </lineage>
</organism>
<dbReference type="EMBL" id="KL198016">
    <property type="protein sequence ID" value="KDQ21446.1"/>
    <property type="molecule type" value="Genomic_DNA"/>
</dbReference>
<evidence type="ECO:0000256" key="4">
    <source>
        <dbReference type="ARBA" id="ARBA00023125"/>
    </source>
</evidence>
<reference evidence="10" key="1">
    <citation type="journal article" date="2014" name="Proc. Natl. Acad. Sci. U.S.A.">
        <title>Extensive sampling of basidiomycete genomes demonstrates inadequacy of the white-rot/brown-rot paradigm for wood decay fungi.</title>
        <authorList>
            <person name="Riley R."/>
            <person name="Salamov A.A."/>
            <person name="Brown D.W."/>
            <person name="Nagy L.G."/>
            <person name="Floudas D."/>
            <person name="Held B.W."/>
            <person name="Levasseur A."/>
            <person name="Lombard V."/>
            <person name="Morin E."/>
            <person name="Otillar R."/>
            <person name="Lindquist E.A."/>
            <person name="Sun H."/>
            <person name="LaButti K.M."/>
            <person name="Schmutz J."/>
            <person name="Jabbour D."/>
            <person name="Luo H."/>
            <person name="Baker S.E."/>
            <person name="Pisabarro A.G."/>
            <person name="Walton J.D."/>
            <person name="Blanchette R.A."/>
            <person name="Henrissat B."/>
            <person name="Martin F."/>
            <person name="Cullen D."/>
            <person name="Hibbett D.S."/>
            <person name="Grigoriev I.V."/>
        </authorList>
    </citation>
    <scope>NUCLEOTIDE SEQUENCE [LARGE SCALE GENOMIC DNA]</scope>
    <source>
        <strain evidence="10">FD-172 SS1</strain>
    </source>
</reference>
<feature type="domain" description="Zn(2)-C6 fungal-type" evidence="8">
    <location>
        <begin position="51"/>
        <end position="82"/>
    </location>
</feature>
<dbReference type="Gene3D" id="4.10.240.10">
    <property type="entry name" value="Zn(2)-C6 fungal-type DNA-binding domain"/>
    <property type="match status" value="1"/>
</dbReference>
<feature type="region of interest" description="Disordered" evidence="7">
    <location>
        <begin position="1"/>
        <end position="44"/>
    </location>
</feature>
<dbReference type="Pfam" id="PF00172">
    <property type="entry name" value="Zn_clus"/>
    <property type="match status" value="1"/>
</dbReference>
<keyword evidence="3" id="KW-0805">Transcription regulation</keyword>
<dbReference type="PANTHER" id="PTHR31845:SF17">
    <property type="entry name" value="ZN(II)2CYS6 TRANSCRIPTION FACTOR (EUROFUNG)"/>
    <property type="match status" value="1"/>
</dbReference>
<dbReference type="CDD" id="cd00067">
    <property type="entry name" value="GAL4"/>
    <property type="match status" value="1"/>
</dbReference>
<evidence type="ECO:0000313" key="9">
    <source>
        <dbReference type="EMBL" id="KDQ21446.1"/>
    </source>
</evidence>
<evidence type="ECO:0000256" key="7">
    <source>
        <dbReference type="SAM" id="MobiDB-lite"/>
    </source>
</evidence>
<name>A0A067NCE7_BOTB1</name>
<dbReference type="Proteomes" id="UP000027195">
    <property type="component" value="Unassembled WGS sequence"/>
</dbReference>